<keyword evidence="1" id="KW-0472">Membrane</keyword>
<accession>A0A8J3IJD7</accession>
<reference evidence="2" key="1">
    <citation type="submission" date="2020-10" db="EMBL/GenBank/DDBJ databases">
        <title>Taxonomic study of unclassified bacteria belonging to the class Ktedonobacteria.</title>
        <authorList>
            <person name="Yabe S."/>
            <person name="Wang C.M."/>
            <person name="Zheng Y."/>
            <person name="Sakai Y."/>
            <person name="Cavaletti L."/>
            <person name="Monciardini P."/>
            <person name="Donadio S."/>
        </authorList>
    </citation>
    <scope>NUCLEOTIDE SEQUENCE</scope>
    <source>
        <strain evidence="2">ID150040</strain>
    </source>
</reference>
<gene>
    <name evidence="2" type="ORF">KSF_066770</name>
</gene>
<evidence type="ECO:0000256" key="1">
    <source>
        <dbReference type="SAM" id="Phobius"/>
    </source>
</evidence>
<keyword evidence="1" id="KW-0812">Transmembrane</keyword>
<dbReference type="RefSeq" id="WP_220207235.1">
    <property type="nucleotide sequence ID" value="NZ_BNJK01000001.1"/>
</dbReference>
<evidence type="ECO:0000313" key="2">
    <source>
        <dbReference type="EMBL" id="GHO96629.1"/>
    </source>
</evidence>
<feature type="transmembrane region" description="Helical" evidence="1">
    <location>
        <begin position="57"/>
        <end position="77"/>
    </location>
</feature>
<keyword evidence="3" id="KW-1185">Reference proteome</keyword>
<protein>
    <submittedName>
        <fullName evidence="2">Uncharacterized protein</fullName>
    </submittedName>
</protein>
<evidence type="ECO:0000313" key="3">
    <source>
        <dbReference type="Proteomes" id="UP000597444"/>
    </source>
</evidence>
<keyword evidence="1" id="KW-1133">Transmembrane helix</keyword>
<organism evidence="2 3">
    <name type="scientific">Reticulibacter mediterranei</name>
    <dbReference type="NCBI Taxonomy" id="2778369"/>
    <lineage>
        <taxon>Bacteria</taxon>
        <taxon>Bacillati</taxon>
        <taxon>Chloroflexota</taxon>
        <taxon>Ktedonobacteria</taxon>
        <taxon>Ktedonobacterales</taxon>
        <taxon>Reticulibacteraceae</taxon>
        <taxon>Reticulibacter</taxon>
    </lineage>
</organism>
<proteinExistence type="predicted"/>
<dbReference type="Proteomes" id="UP000597444">
    <property type="component" value="Unassembled WGS sequence"/>
</dbReference>
<comment type="caution">
    <text evidence="2">The sequence shown here is derived from an EMBL/GenBank/DDBJ whole genome shotgun (WGS) entry which is preliminary data.</text>
</comment>
<sequence>MRYVLGATVSIAQFFINLFNDGLAPALYAIAAFFFALGCIGLMLPGERQQQNAKANLYMILGSVALALLTTTIISILQTAAGGTPTISPTTR</sequence>
<dbReference type="EMBL" id="BNJK01000001">
    <property type="protein sequence ID" value="GHO96629.1"/>
    <property type="molecule type" value="Genomic_DNA"/>
</dbReference>
<dbReference type="AlphaFoldDB" id="A0A8J3IJD7"/>
<feature type="transmembrane region" description="Helical" evidence="1">
    <location>
        <begin position="26"/>
        <end position="45"/>
    </location>
</feature>
<name>A0A8J3IJD7_9CHLR</name>